<evidence type="ECO:0000256" key="9">
    <source>
        <dbReference type="SAM" id="MobiDB-lite"/>
    </source>
</evidence>
<dbReference type="Pfam" id="PF02518">
    <property type="entry name" value="HATPase_c"/>
    <property type="match status" value="1"/>
</dbReference>
<dbReference type="AlphaFoldDB" id="A0A4U5WNG3"/>
<dbReference type="Gene3D" id="1.20.5.1930">
    <property type="match status" value="1"/>
</dbReference>
<evidence type="ECO:0000313" key="13">
    <source>
        <dbReference type="Proteomes" id="UP000305929"/>
    </source>
</evidence>
<dbReference type="OrthoDB" id="227596at2"/>
<keyword evidence="8" id="KW-0902">Two-component regulatory system</keyword>
<evidence type="ECO:0000256" key="7">
    <source>
        <dbReference type="ARBA" id="ARBA00022840"/>
    </source>
</evidence>
<dbReference type="InterPro" id="IPR005467">
    <property type="entry name" value="His_kinase_dom"/>
</dbReference>
<dbReference type="Pfam" id="PF07730">
    <property type="entry name" value="HisKA_3"/>
    <property type="match status" value="1"/>
</dbReference>
<evidence type="ECO:0000256" key="6">
    <source>
        <dbReference type="ARBA" id="ARBA00022777"/>
    </source>
</evidence>
<dbReference type="SUPFAM" id="SSF55874">
    <property type="entry name" value="ATPase domain of HSP90 chaperone/DNA topoisomerase II/histidine kinase"/>
    <property type="match status" value="1"/>
</dbReference>
<evidence type="ECO:0000256" key="4">
    <source>
        <dbReference type="ARBA" id="ARBA00022679"/>
    </source>
</evidence>
<dbReference type="InterPro" id="IPR003594">
    <property type="entry name" value="HATPase_dom"/>
</dbReference>
<protein>
    <recommendedName>
        <fullName evidence="2">histidine kinase</fullName>
        <ecNumber evidence="2">2.7.13.3</ecNumber>
    </recommendedName>
</protein>
<dbReference type="PANTHER" id="PTHR24421:SF10">
    <property type="entry name" value="NITRATE_NITRITE SENSOR PROTEIN NARQ"/>
    <property type="match status" value="1"/>
</dbReference>
<comment type="catalytic activity">
    <reaction evidence="1">
        <text>ATP + protein L-histidine = ADP + protein N-phospho-L-histidine.</text>
        <dbReference type="EC" id="2.7.13.3"/>
    </reaction>
</comment>
<dbReference type="InterPro" id="IPR011712">
    <property type="entry name" value="Sig_transdc_His_kin_sub3_dim/P"/>
</dbReference>
<dbReference type="GO" id="GO:0016020">
    <property type="term" value="C:membrane"/>
    <property type="evidence" value="ECO:0007669"/>
    <property type="project" value="InterPro"/>
</dbReference>
<dbReference type="InterPro" id="IPR036890">
    <property type="entry name" value="HATPase_C_sf"/>
</dbReference>
<keyword evidence="13" id="KW-1185">Reference proteome</keyword>
<evidence type="ECO:0000256" key="2">
    <source>
        <dbReference type="ARBA" id="ARBA00012438"/>
    </source>
</evidence>
<keyword evidence="7" id="KW-0067">ATP-binding</keyword>
<keyword evidence="6 12" id="KW-0418">Kinase</keyword>
<dbReference type="CDD" id="cd16917">
    <property type="entry name" value="HATPase_UhpB-NarQ-NarX-like"/>
    <property type="match status" value="1"/>
</dbReference>
<dbReference type="EMBL" id="SZNQ01000001">
    <property type="protein sequence ID" value="TKT03758.1"/>
    <property type="molecule type" value="Genomic_DNA"/>
</dbReference>
<gene>
    <name evidence="12" type="ORF">E4U91_29375</name>
</gene>
<feature type="transmembrane region" description="Helical" evidence="10">
    <location>
        <begin position="20"/>
        <end position="36"/>
    </location>
</feature>
<sequence length="389" mass="40598">MGGLRTRKVTGRTRERITDASLAVVVGALTIGVAAADPGTTALDVVLLAVACAALARYRTAPRAVLAVATAAGTAHVLHAHPGPSAALPVLGAVHTAARAGHRGLAALAGAVFLAGCVATGPGTHAVLERTALLAGWFLCAVVTGLADRNWQAYLRQTEQRAMEAERTREEAALRRAGEERLRIARELHDSLTHSISIVKLQAGVAVHLARKRGDEVPAPLLAIQEASGEAMRELRATLEVLRTDEPSGSPALLVERARAAGLAAALTVTGRERPLRAPVERAAYRIVQEALTNAARHAGSAEVAVHLAYHDDRLTVRVEDDGVADPDRPPVPGIGLTGMRERVTALGGTLEAAPRAGGGFRVHAELPLDGGEEGVPDDRRPAPAEVPR</sequence>
<keyword evidence="10" id="KW-1133">Transmembrane helix</keyword>
<organism evidence="12 13">
    <name type="scientific">Streptomyces lasalocidi</name>
    <name type="common">Streptomyces lasaliensis</name>
    <dbReference type="NCBI Taxonomy" id="324833"/>
    <lineage>
        <taxon>Bacteria</taxon>
        <taxon>Bacillati</taxon>
        <taxon>Actinomycetota</taxon>
        <taxon>Actinomycetes</taxon>
        <taxon>Kitasatosporales</taxon>
        <taxon>Streptomycetaceae</taxon>
        <taxon>Streptomyces</taxon>
    </lineage>
</organism>
<proteinExistence type="predicted"/>
<dbReference type="RefSeq" id="WP_137309596.1">
    <property type="nucleotide sequence ID" value="NZ_SZNQ01000001.1"/>
</dbReference>
<dbReference type="Gene3D" id="3.30.565.10">
    <property type="entry name" value="Histidine kinase-like ATPase, C-terminal domain"/>
    <property type="match status" value="1"/>
</dbReference>
<reference evidence="12 13" key="1">
    <citation type="submission" date="2019-04" db="EMBL/GenBank/DDBJ databases">
        <title>Streptomyces lasaliensis sp. nov., an Actinomycete isolated from soil which produces the polyether antibiotic lasalocid.</title>
        <authorList>
            <person name="Erwin G."/>
            <person name="Haber C."/>
        </authorList>
    </citation>
    <scope>NUCLEOTIDE SEQUENCE [LARGE SCALE GENOMIC DNA]</scope>
    <source>
        <strain evidence="12 13">X-537</strain>
    </source>
</reference>
<evidence type="ECO:0000256" key="5">
    <source>
        <dbReference type="ARBA" id="ARBA00022741"/>
    </source>
</evidence>
<dbReference type="PROSITE" id="PS50109">
    <property type="entry name" value="HIS_KIN"/>
    <property type="match status" value="1"/>
</dbReference>
<accession>A0A4U5WNG3</accession>
<evidence type="ECO:0000256" key="3">
    <source>
        <dbReference type="ARBA" id="ARBA00022553"/>
    </source>
</evidence>
<dbReference type="GO" id="GO:0005524">
    <property type="term" value="F:ATP binding"/>
    <property type="evidence" value="ECO:0007669"/>
    <property type="project" value="UniProtKB-KW"/>
</dbReference>
<dbReference type="Proteomes" id="UP000305929">
    <property type="component" value="Unassembled WGS sequence"/>
</dbReference>
<comment type="caution">
    <text evidence="12">The sequence shown here is derived from an EMBL/GenBank/DDBJ whole genome shotgun (WGS) entry which is preliminary data.</text>
</comment>
<dbReference type="InterPro" id="IPR050482">
    <property type="entry name" value="Sensor_HK_TwoCompSys"/>
</dbReference>
<keyword evidence="10" id="KW-0812">Transmembrane</keyword>
<feature type="compositionally biased region" description="Basic and acidic residues" evidence="9">
    <location>
        <begin position="377"/>
        <end position="389"/>
    </location>
</feature>
<evidence type="ECO:0000313" key="12">
    <source>
        <dbReference type="EMBL" id="TKT03758.1"/>
    </source>
</evidence>
<dbReference type="EC" id="2.7.13.3" evidence="2"/>
<keyword evidence="4" id="KW-0808">Transferase</keyword>
<evidence type="ECO:0000256" key="8">
    <source>
        <dbReference type="ARBA" id="ARBA00023012"/>
    </source>
</evidence>
<evidence type="ECO:0000256" key="10">
    <source>
        <dbReference type="SAM" id="Phobius"/>
    </source>
</evidence>
<dbReference type="PANTHER" id="PTHR24421">
    <property type="entry name" value="NITRATE/NITRITE SENSOR PROTEIN NARX-RELATED"/>
    <property type="match status" value="1"/>
</dbReference>
<keyword evidence="10" id="KW-0472">Membrane</keyword>
<feature type="region of interest" description="Disordered" evidence="9">
    <location>
        <begin position="365"/>
        <end position="389"/>
    </location>
</feature>
<feature type="domain" description="Histidine kinase" evidence="11">
    <location>
        <begin position="286"/>
        <end position="371"/>
    </location>
</feature>
<keyword evidence="5" id="KW-0547">Nucleotide-binding</keyword>
<keyword evidence="3" id="KW-0597">Phosphoprotein</keyword>
<evidence type="ECO:0000256" key="1">
    <source>
        <dbReference type="ARBA" id="ARBA00000085"/>
    </source>
</evidence>
<evidence type="ECO:0000259" key="11">
    <source>
        <dbReference type="PROSITE" id="PS50109"/>
    </source>
</evidence>
<dbReference type="SMART" id="SM00387">
    <property type="entry name" value="HATPase_c"/>
    <property type="match status" value="1"/>
</dbReference>
<dbReference type="GO" id="GO:0000155">
    <property type="term" value="F:phosphorelay sensor kinase activity"/>
    <property type="evidence" value="ECO:0007669"/>
    <property type="project" value="InterPro"/>
</dbReference>
<dbReference type="GO" id="GO:0046983">
    <property type="term" value="F:protein dimerization activity"/>
    <property type="evidence" value="ECO:0007669"/>
    <property type="project" value="InterPro"/>
</dbReference>
<name>A0A4U5WNG3_STRLS</name>